<evidence type="ECO:0000256" key="6">
    <source>
        <dbReference type="ARBA" id="ARBA00022807"/>
    </source>
</evidence>
<evidence type="ECO:0000259" key="7">
    <source>
        <dbReference type="Pfam" id="PF12340"/>
    </source>
</evidence>
<dbReference type="Proteomes" id="UP001338125">
    <property type="component" value="Unassembled WGS sequence"/>
</dbReference>
<reference evidence="10 11" key="1">
    <citation type="submission" date="2024-01" db="EMBL/GenBank/DDBJ databases">
        <title>Complete genome of Cladobotryum mycophilum ATHUM6906.</title>
        <authorList>
            <person name="Christinaki A.C."/>
            <person name="Myridakis A.I."/>
            <person name="Kouvelis V.N."/>
        </authorList>
    </citation>
    <scope>NUCLEOTIDE SEQUENCE [LARGE SCALE GENOMIC DNA]</scope>
    <source>
        <strain evidence="10 11">ATHUM6906</strain>
    </source>
</reference>
<comment type="catalytic activity">
    <reaction evidence="1">
        <text>Thiol-dependent hydrolysis of ester, thioester, amide, peptide and isopeptide bonds formed by the C-terminal Gly of ubiquitin (a 76-residue protein attached to proteins as an intracellular targeting signal).</text>
        <dbReference type="EC" id="3.4.19.12"/>
    </reaction>
</comment>
<dbReference type="PANTHER" id="PTHR13367:SF33">
    <property type="entry name" value="P-LOOP CONTAINING NUCLEOSIDE TRIPHOSPHATE HYDROLASE PROTEIN"/>
    <property type="match status" value="1"/>
</dbReference>
<evidence type="ECO:0000259" key="9">
    <source>
        <dbReference type="Pfam" id="PF20255"/>
    </source>
</evidence>
<dbReference type="PANTHER" id="PTHR13367">
    <property type="entry name" value="UBIQUITIN THIOESTERASE"/>
    <property type="match status" value="1"/>
</dbReference>
<dbReference type="InterPro" id="IPR051346">
    <property type="entry name" value="OTU_Deubiquitinase"/>
</dbReference>
<keyword evidence="11" id="KW-1185">Reference proteome</keyword>
<comment type="caution">
    <text evidence="10">The sequence shown here is derived from an EMBL/GenBank/DDBJ whole genome shotgun (WGS) entry which is preliminary data.</text>
</comment>
<evidence type="ECO:0000313" key="11">
    <source>
        <dbReference type="Proteomes" id="UP001338125"/>
    </source>
</evidence>
<keyword evidence="3" id="KW-0645">Protease</keyword>
<dbReference type="Pfam" id="PF12340">
    <property type="entry name" value="DUF3638"/>
    <property type="match status" value="1"/>
</dbReference>
<dbReference type="SUPFAM" id="SSF52540">
    <property type="entry name" value="P-loop containing nucleoside triphosphate hydrolases"/>
    <property type="match status" value="1"/>
</dbReference>
<evidence type="ECO:0000256" key="2">
    <source>
        <dbReference type="ARBA" id="ARBA00012759"/>
    </source>
</evidence>
<sequence>MESSRAQQLEDVFNHLVLPPELPGKVSKNVVILNQELGKQLQDACAALRSTGNAQVWDCLIDSLATARKVHQECLSREEMLTAFNLLARDDVDIWLIFHVAQQNAALLVHKDTGTGNVVFEAFEASASAPVALEANNALRWDFPSRAVAISMVDFTVESFQENLSEFLEQASAESFDRFAARGHKGGTSVVEVRDTPSPALISEMLMSLLEGMGSSSQVYKIQKRVRDDVILHNAELPWRRSPYWLILRVASQRILSTRFSNSGIDRWHFKLMMCMVLSQFLNKCVGVLHPEKTLMLQAKLCRRLAKLEFERSQAAVPLQSAYDKLFENKRSFFEGTVNNAQKHVTNAWNEYKGGIGRPVPRLPTRIHDRDLRLTLTNSGKILKRLLTQKTNNPHKKTVTGLPQLAEGTVSQVNNLATRYSALVSHESRAMTTLSETASIDSQTKCERLSQAITDYISAVKHAYDNESQLMSRYLLNVFELWVAMDGAATKACPLLRNYHPIFVPEALDLLCLHTKSDMSRLLKIQHYLAGRIKLSNKKSGTIFSRPQGAFAFSVQYVYQTKQGRNMMSLASRIDEASDRSKQTKIAHLKELMDQYNTLIENIQKGTCACTRNPDDGTKSRCTKCLQKRTRRKLKIGVHEDFLPLFTECNTKAQRSAIIFELAMPQYFSFYRRATWKIMTLGVHPSFRTSDNAPAIKLGGVSQLTPFWTATTGQASVTLASRKKSFLQTHYKELRMPKKESEILLPFGAEFSYYDSDANIWADDLPDVPWYHHLLGFWLPQTIANPYEDGPTYMKDKLGHPTSYEIAANQLDCPSGMSVHEFSAYQRAISGGRGRWLVLLVELGAANMNFSSGTTTALLNYLALQAGRYSESSSLLREVHVVFGDESFCQRLSEELCKRLDALESSCRETNYMSLIVTLALRLYYLCPPTFQPKSLLLLMRIREILSSWIAHLRNEVRSTDDGEIARKAANHAFWSALLCRHTFTVYVDDGTPTAIGKDSVRHFFNASIALSEHLVINLDELQIDLQYLLRRDLSMSYSMRSLIAFWAKSYPNAVTDAINETWVDIGGLTRRSYSTWKFLAQPYDGWLFSQTVATNSTASQTVHYHLLQGHLLIDGKPLGRLPLEMREDCSIQELFGRQHLLTRPSGLPGMEYQLVNDVHGHEIHFGFRHGKVLTRARFRGKYLEHVPRTVFKGPSGTDLPSALVDDCVHWLNLNNGELEMRQKPRIWKRKFSNWVLDVCKRTAIRNRKKMNHWLQRKGFTNSDEKLGSCLIDPRSEVGRQIAEIFRHFEDADKLTIYRPLSDTRCFVEMKRLGLSFFINFKGLLQSRQLRAEVDPIQDIGTLHGLASKVILRSVTDPTCKSVLVPIGPFSWQRAGMHVSVSIQNDGTFARFDVNHILGRLECAPEPLLLYLKALLHAITSFPIPDTLTGRTGTEEAYHCLQSAHSQPWTSLHAPPKRILSVLQGIGPKRHYYPLGSKLYQNVSWDNALTMSIQQEQLGALATSILDQCQKLETFQPAFEEDNTSVSQRTHMDHLTLRGVIRRQLYERVKSVSDSDILTLNDRDVVYIPRDRDFASPWSCQVYQTMQALQEEVSGVAKLERLDHLLRKCDVVGNFQHTSGVQDIQLLLDTDLLLSWGSLVQACRSHNTTTRYNTAFKLALLAFSKKSDMRLIMWLVTQAKHKPSQAQLYKLIMVNQQSHESFFSTSGEEKERRNTSALNATQYDAKMKDEASNITNLLITRWPMAPSSYDEFWELANLLSLDCVNIDTAWDSLEPEMQRLSRNWDLSSYIQKVGEETEKLSKQQGSKDKEAQRRIWHSKPKILEATKSLSIRQRYRLPRLTADLMGRPYCPSDKTSGTQISQSISQTSYPSPLKPLDFISALPLLSKELSELHGIANHFVTATEATRQQYGKDLNGSIMALATCRMAPQQQKEAIDTQNLNTEILEVQKILSNQIETIKASLSWDMPSFLWLNACNLWPCLSPLALLEELRSDRITFLGKGMKTALIQYGVLMTNLQRLLRMENAKSSHGESQPSDDWSYQGHSNWNPAEHPEWLLLEIDNNLLIRPSQVDVARAIVSPASGHNSVLQMNMGQGKTSCIMPMAVTMLADRKSLCRLIVPKALLLQTAQVVQSRIGGLIGRVVRHIPFARRSPANMETINRYQAIHQDTLELGGVMICLPEHILSFKLSGLQRLADDQLLAAKQMVGVQQWLERSCRDILDESDFTLSAKTQLIYPGGPQAAVDGNPHRWLLIEEILSLVQKHAPLLEERFPDGVKVVWRHQGYPILYFLRPEPENFLNSLLVDDVCKGRIPMLRLKDTTSDIARLDVERIISGADVSAHDWERAGNSLADRLFGLKSLHLLRGLISQGIVLLCLKKRWNVQYGLHPERVPLAVPFEAKGVPSQTAEYGHPDTALILTCLAFYQTGLTMQQIVQGLERAVKADDPAAQYDRWISGCDSLPSTLHHWNLINPDDEIQVRELWKHLRFNRHVLNDYMNTFVFPVHAKQFSIKIQASGWDIPLLANGAIFDVKSPKQTLTTGFSGTNDNKRMLPGTIRQDDLPSLLQTNAEVLCYLLEERNQRCYQAADKSGHHLTEIGLLNLLKEKGIRILIDAGAHILEMGNYDVAGAWLDIDTQAAGAVYFGPRNEILVRSASQKAPMPLLASPFADDLTKCVVYIDEGHTRGTDLKLPPKATGAVTLGIGQTKDQTVQAAMRLRQLGSTQSVAFMAPPEVYRSIIDARSAHIGNQPKPLPVTSIDVVRWLLEQSCKSNEQLMSLHVAQGLDFCRRTNALWKHAKFLTVRHDLTNLLAVMRQREHQTLEQLYGPRDLSADAEPLQFDIPQLQAFAAEIEGKRSLLSDGTPTSASAFMEVEQEREVEFEVEQIREDQIDARYTPLKFPGLHGYIKSFISTGCLDPNGSFLQAFEFIGTTKTGKKFGIKKTVSKLFVSKEFTNTVVLNKFDVQQHMLRPVEWILWSDSSQTALIINSEEADAVLPMLRDMKPPRVWLICYAAPVTKSMQVFNCLNYFTVPSVKQELPFPDWLKIEVGIIAGRLYFCRAAAGSNKSNMGV</sequence>
<keyword evidence="6" id="KW-0788">Thiol protease</keyword>
<dbReference type="EMBL" id="JAVFKD010000001">
    <property type="protein sequence ID" value="KAK5999276.1"/>
    <property type="molecule type" value="Genomic_DNA"/>
</dbReference>
<evidence type="ECO:0000256" key="1">
    <source>
        <dbReference type="ARBA" id="ARBA00000707"/>
    </source>
</evidence>
<dbReference type="Pfam" id="PF12359">
    <property type="entry name" value="DUF3645"/>
    <property type="match status" value="1"/>
</dbReference>
<keyword evidence="4" id="KW-0833">Ubl conjugation pathway</keyword>
<dbReference type="InterPro" id="IPR046541">
    <property type="entry name" value="DUF6606"/>
</dbReference>
<evidence type="ECO:0000256" key="5">
    <source>
        <dbReference type="ARBA" id="ARBA00022801"/>
    </source>
</evidence>
<dbReference type="InterPro" id="IPR022105">
    <property type="entry name" value="DUF3645"/>
</dbReference>
<proteinExistence type="predicted"/>
<feature type="domain" description="DUF3638" evidence="7">
    <location>
        <begin position="2043"/>
        <end position="2264"/>
    </location>
</feature>
<dbReference type="Pfam" id="PF20255">
    <property type="entry name" value="DUF6606"/>
    <property type="match status" value="1"/>
</dbReference>
<gene>
    <name evidence="10" type="ORF">PT974_01669</name>
</gene>
<dbReference type="InterPro" id="IPR022099">
    <property type="entry name" value="DUF3638"/>
</dbReference>
<evidence type="ECO:0000256" key="4">
    <source>
        <dbReference type="ARBA" id="ARBA00022786"/>
    </source>
</evidence>
<organism evidence="10 11">
    <name type="scientific">Cladobotryum mycophilum</name>
    <dbReference type="NCBI Taxonomy" id="491253"/>
    <lineage>
        <taxon>Eukaryota</taxon>
        <taxon>Fungi</taxon>
        <taxon>Dikarya</taxon>
        <taxon>Ascomycota</taxon>
        <taxon>Pezizomycotina</taxon>
        <taxon>Sordariomycetes</taxon>
        <taxon>Hypocreomycetidae</taxon>
        <taxon>Hypocreales</taxon>
        <taxon>Hypocreaceae</taxon>
        <taxon>Cladobotryum</taxon>
    </lineage>
</organism>
<accession>A0ABR0T5L0</accession>
<dbReference type="InterPro" id="IPR027417">
    <property type="entry name" value="P-loop_NTPase"/>
</dbReference>
<feature type="domain" description="DUF3645" evidence="8">
    <location>
        <begin position="2385"/>
        <end position="2417"/>
    </location>
</feature>
<protein>
    <recommendedName>
        <fullName evidence="2">ubiquitinyl hydrolase 1</fullName>
        <ecNumber evidence="2">3.4.19.12</ecNumber>
    </recommendedName>
</protein>
<dbReference type="EC" id="3.4.19.12" evidence="2"/>
<evidence type="ECO:0000313" key="10">
    <source>
        <dbReference type="EMBL" id="KAK5999276.1"/>
    </source>
</evidence>
<keyword evidence="5" id="KW-0378">Hydrolase</keyword>
<feature type="domain" description="DUF6606" evidence="9">
    <location>
        <begin position="12"/>
        <end position="282"/>
    </location>
</feature>
<evidence type="ECO:0000256" key="3">
    <source>
        <dbReference type="ARBA" id="ARBA00022670"/>
    </source>
</evidence>
<name>A0ABR0T5L0_9HYPO</name>
<evidence type="ECO:0000259" key="8">
    <source>
        <dbReference type="Pfam" id="PF12359"/>
    </source>
</evidence>